<reference evidence="6 7" key="1">
    <citation type="submission" date="2018-08" db="EMBL/GenBank/DDBJ databases">
        <title>Pallidiluteibacterium maritimus gen. nov., sp. nov., isolated from coastal sediment.</title>
        <authorList>
            <person name="Zhou L.Y."/>
        </authorList>
    </citation>
    <scope>NUCLEOTIDE SEQUENCE [LARGE SCALE GENOMIC DNA]</scope>
    <source>
        <strain evidence="6 7">XSD2</strain>
    </source>
</reference>
<evidence type="ECO:0000256" key="2">
    <source>
        <dbReference type="ARBA" id="ARBA00022723"/>
    </source>
</evidence>
<evidence type="ECO:0000313" key="6">
    <source>
        <dbReference type="EMBL" id="RIJ47885.1"/>
    </source>
</evidence>
<keyword evidence="3" id="KW-0378">Hydrolase</keyword>
<dbReference type="Proteomes" id="UP000265926">
    <property type="component" value="Unassembled WGS sequence"/>
</dbReference>
<evidence type="ECO:0000313" key="7">
    <source>
        <dbReference type="Proteomes" id="UP000265926"/>
    </source>
</evidence>
<dbReference type="InterPro" id="IPR050738">
    <property type="entry name" value="Sulfatase"/>
</dbReference>
<dbReference type="SUPFAM" id="SSF53649">
    <property type="entry name" value="Alkaline phosphatase-like"/>
    <property type="match status" value="1"/>
</dbReference>
<organism evidence="6 7">
    <name type="scientific">Maribellus luteus</name>
    <dbReference type="NCBI Taxonomy" id="2305463"/>
    <lineage>
        <taxon>Bacteria</taxon>
        <taxon>Pseudomonadati</taxon>
        <taxon>Bacteroidota</taxon>
        <taxon>Bacteroidia</taxon>
        <taxon>Marinilabiliales</taxon>
        <taxon>Prolixibacteraceae</taxon>
        <taxon>Maribellus</taxon>
    </lineage>
</organism>
<proteinExistence type="inferred from homology"/>
<dbReference type="PROSITE" id="PS00149">
    <property type="entry name" value="SULFATASE_2"/>
    <property type="match status" value="1"/>
</dbReference>
<evidence type="ECO:0000256" key="1">
    <source>
        <dbReference type="ARBA" id="ARBA00008779"/>
    </source>
</evidence>
<keyword evidence="4" id="KW-0106">Calcium</keyword>
<evidence type="ECO:0000259" key="5">
    <source>
        <dbReference type="Pfam" id="PF00884"/>
    </source>
</evidence>
<comment type="similarity">
    <text evidence="1">Belongs to the sulfatase family.</text>
</comment>
<dbReference type="PANTHER" id="PTHR42693">
    <property type="entry name" value="ARYLSULFATASE FAMILY MEMBER"/>
    <property type="match status" value="1"/>
</dbReference>
<accession>A0A399SZT2</accession>
<dbReference type="OrthoDB" id="9789742at2"/>
<keyword evidence="7" id="KW-1185">Reference proteome</keyword>
<evidence type="ECO:0000256" key="3">
    <source>
        <dbReference type="ARBA" id="ARBA00022801"/>
    </source>
</evidence>
<keyword evidence="2" id="KW-0479">Metal-binding</keyword>
<dbReference type="Gene3D" id="3.40.720.10">
    <property type="entry name" value="Alkaline Phosphatase, subunit A"/>
    <property type="match status" value="1"/>
</dbReference>
<dbReference type="CDD" id="cd16034">
    <property type="entry name" value="sulfatase_like"/>
    <property type="match status" value="1"/>
</dbReference>
<dbReference type="EMBL" id="QWGR01000006">
    <property type="protein sequence ID" value="RIJ47885.1"/>
    <property type="molecule type" value="Genomic_DNA"/>
</dbReference>
<dbReference type="InterPro" id="IPR017850">
    <property type="entry name" value="Alkaline_phosphatase_core_sf"/>
</dbReference>
<feature type="domain" description="Sulfatase N-terminal" evidence="5">
    <location>
        <begin position="37"/>
        <end position="350"/>
    </location>
</feature>
<sequence>MDKNNSIHSFKYLGVLLIILFSGFSFGQAVSKKVQRPNIVFVFADQWRAQSTGFAGNPDVVTPTIDKLAEKSVVFTKAVANMPVCCPYRASLLTGQYPLTHGVFMNDVRFNPNANTMGKIFKAAGYNTAYIGKWHLDGNGRSAYIPPNRRHGFDYWKVLECTHNYNNSLYYSNNDIVPSRWSGYDAHAQTLDAMNYIREHANTDQPFLLVLSWGPPHAPYQTAPEKYREKYRDVSIRLRPNVPSEFAEKAENELKGYYAHINALDDYLDMLLTTLERENIDENTIFVFTSDHGDMIYSQGKIKKQQPYDESIRVPFLLRYPEIHQNTKKLVEEPFGTPDILPTLLGLADIDIPKTIEGNDYSDVVKGKKKGIDNTALISCVTPFGQWGRNYGGVEYRGLRTSRYTYTRKLDGPWLLFDNEKDPYQQNNLIGNPGYSKIQRKLERELKQKLRKNKDKFLPGEEYIKKWGYEVDETGTIPYEL</sequence>
<gene>
    <name evidence="6" type="ORF">D1614_12190</name>
</gene>
<comment type="caution">
    <text evidence="6">The sequence shown here is derived from an EMBL/GenBank/DDBJ whole genome shotgun (WGS) entry which is preliminary data.</text>
</comment>
<dbReference type="AlphaFoldDB" id="A0A399SZT2"/>
<name>A0A399SZT2_9BACT</name>
<dbReference type="GO" id="GO:0004065">
    <property type="term" value="F:arylsulfatase activity"/>
    <property type="evidence" value="ECO:0007669"/>
    <property type="project" value="TreeGrafter"/>
</dbReference>
<protein>
    <submittedName>
        <fullName evidence="6">DUF4976 domain-containing protein</fullName>
    </submittedName>
</protein>
<dbReference type="InterPro" id="IPR024607">
    <property type="entry name" value="Sulfatase_CS"/>
</dbReference>
<dbReference type="GO" id="GO:0046872">
    <property type="term" value="F:metal ion binding"/>
    <property type="evidence" value="ECO:0007669"/>
    <property type="project" value="UniProtKB-KW"/>
</dbReference>
<dbReference type="Gene3D" id="3.30.1120.10">
    <property type="match status" value="1"/>
</dbReference>
<dbReference type="PANTHER" id="PTHR42693:SF53">
    <property type="entry name" value="ENDO-4-O-SULFATASE"/>
    <property type="match status" value="1"/>
</dbReference>
<dbReference type="InterPro" id="IPR000917">
    <property type="entry name" value="Sulfatase_N"/>
</dbReference>
<evidence type="ECO:0000256" key="4">
    <source>
        <dbReference type="ARBA" id="ARBA00022837"/>
    </source>
</evidence>
<dbReference type="Pfam" id="PF00884">
    <property type="entry name" value="Sulfatase"/>
    <property type="match status" value="1"/>
</dbReference>